<dbReference type="InterPro" id="IPR007360">
    <property type="entry name" value="SirB"/>
</dbReference>
<keyword evidence="1" id="KW-0472">Membrane</keyword>
<evidence type="ECO:0000313" key="16">
    <source>
        <dbReference type="EMBL" id="XDJ78091.1"/>
    </source>
</evidence>
<dbReference type="EMBL" id="CP158271">
    <property type="protein sequence ID" value="XDJ92992.1"/>
    <property type="molecule type" value="Genomic_DNA"/>
</dbReference>
<evidence type="ECO:0000313" key="23">
    <source>
        <dbReference type="EMBL" id="XDJ96694.1"/>
    </source>
</evidence>
<dbReference type="RefSeq" id="WP_343839036.1">
    <property type="nucleotide sequence ID" value="NZ_BAAAEX010000013.1"/>
</dbReference>
<evidence type="ECO:0000313" key="5">
    <source>
        <dbReference type="EMBL" id="XDJ46490.1"/>
    </source>
</evidence>
<keyword evidence="1" id="KW-0812">Transmembrane</keyword>
<dbReference type="EMBL" id="CP158254">
    <property type="protein sequence ID" value="XDJ46490.1"/>
    <property type="molecule type" value="Genomic_DNA"/>
</dbReference>
<dbReference type="EMBL" id="CP158260">
    <property type="protein sequence ID" value="XDJ63785.1"/>
    <property type="molecule type" value="Genomic_DNA"/>
</dbReference>
<evidence type="ECO:0000313" key="3">
    <source>
        <dbReference type="EMBL" id="XDJ41320.1"/>
    </source>
</evidence>
<keyword evidence="25" id="KW-1185">Reference proteome</keyword>
<dbReference type="EMBL" id="CP158257">
    <property type="protein sequence ID" value="XDJ54967.1"/>
    <property type="molecule type" value="Genomic_DNA"/>
</dbReference>
<dbReference type="EMBL" id="CP158266">
    <property type="protein sequence ID" value="XDJ82894.1"/>
    <property type="molecule type" value="Genomic_DNA"/>
</dbReference>
<evidence type="ECO:0000313" key="22">
    <source>
        <dbReference type="EMBL" id="XDJ92992.1"/>
    </source>
</evidence>
<reference evidence="6" key="4">
    <citation type="submission" date="2024-05" db="EMBL/GenBank/DDBJ databases">
        <authorList>
            <person name="Luo Y.-C."/>
            <person name="Nicholds J."/>
            <person name="Mortimer T."/>
            <person name="Maboni G."/>
        </authorList>
    </citation>
    <scope>NUCLEOTIDE SEQUENCE</scope>
    <source>
        <strain evidence="23">124370</strain>
        <strain evidence="24">124566</strain>
        <strain evidence="22">124953</strain>
        <strain evidence="21">130308</strain>
        <strain evidence="20">130416</strain>
        <strain evidence="19">140124</strain>
        <strain evidence="17">141555</strain>
        <strain evidence="18">143751</strain>
        <strain evidence="16">143769</strain>
        <strain evidence="15">143811</strain>
        <strain evidence="14">143936</strain>
        <strain evidence="13">144863</strain>
        <strain evidence="12">145849</strain>
        <strain evidence="11">145850</strain>
        <strain evidence="10">145852</strain>
        <strain evidence="9">148131</strain>
        <strain evidence="8">150221</strain>
        <strain evidence="7">150964</strain>
        <strain evidence="6">151108</strain>
        <strain evidence="5">151836</strain>
        <strain evidence="4">153271</strain>
        <strain evidence="3">153920</strain>
    </source>
</reference>
<dbReference type="EMBL" id="CP158255">
    <property type="protein sequence ID" value="XDJ50175.1"/>
    <property type="molecule type" value="Genomic_DNA"/>
</dbReference>
<evidence type="ECO:0000313" key="19">
    <source>
        <dbReference type="EMBL" id="XDJ85560.1"/>
    </source>
</evidence>
<evidence type="ECO:0000313" key="24">
    <source>
        <dbReference type="EMBL" id="XDJ99341.1"/>
    </source>
</evidence>
<evidence type="ECO:0000256" key="1">
    <source>
        <dbReference type="SAM" id="Phobius"/>
    </source>
</evidence>
<dbReference type="Proteomes" id="UP001500573">
    <property type="component" value="Unassembled WGS sequence"/>
</dbReference>
<dbReference type="EMBL" id="CP158269">
    <property type="protein sequence ID" value="XDJ88384.1"/>
    <property type="molecule type" value="Genomic_DNA"/>
</dbReference>
<evidence type="ECO:0000313" key="14">
    <source>
        <dbReference type="EMBL" id="XDJ72787.1"/>
    </source>
</evidence>
<dbReference type="EMBL" id="BAAAEX010000013">
    <property type="protein sequence ID" value="GAA0782150.1"/>
    <property type="molecule type" value="Genomic_DNA"/>
</dbReference>
<feature type="transmembrane region" description="Helical" evidence="1">
    <location>
        <begin position="69"/>
        <end position="86"/>
    </location>
</feature>
<evidence type="ECO:0000313" key="25">
    <source>
        <dbReference type="Proteomes" id="UP001500573"/>
    </source>
</evidence>
<dbReference type="GO" id="GO:0005886">
    <property type="term" value="C:plasma membrane"/>
    <property type="evidence" value="ECO:0007669"/>
    <property type="project" value="TreeGrafter"/>
</dbReference>
<dbReference type="EMBL" id="CP158268">
    <property type="protein sequence ID" value="XDJ85560.1"/>
    <property type="molecule type" value="Genomic_DNA"/>
</dbReference>
<evidence type="ECO:0000313" key="4">
    <source>
        <dbReference type="EMBL" id="XDJ45810.1"/>
    </source>
</evidence>
<dbReference type="EMBL" id="CP158273">
    <property type="protein sequence ID" value="XDJ96694.1"/>
    <property type="molecule type" value="Genomic_DNA"/>
</dbReference>
<evidence type="ECO:0000313" key="9">
    <source>
        <dbReference type="EMBL" id="XDJ57690.1"/>
    </source>
</evidence>
<protein>
    <submittedName>
        <fullName evidence="6">SirB2 family protein</fullName>
    </submittedName>
</protein>
<evidence type="ECO:0000313" key="6">
    <source>
        <dbReference type="EMBL" id="XDJ50175.1"/>
    </source>
</evidence>
<dbReference type="EMBL" id="CP158252">
    <property type="protein sequence ID" value="XDJ41320.1"/>
    <property type="molecule type" value="Genomic_DNA"/>
</dbReference>
<dbReference type="EMBL" id="CP158265">
    <property type="protein sequence ID" value="XDJ78091.1"/>
    <property type="molecule type" value="Genomic_DNA"/>
</dbReference>
<name>A0AB39D849_9BURK</name>
<dbReference type="AlphaFoldDB" id="A0AB39D849"/>
<keyword evidence="1" id="KW-1133">Transmembrane helix</keyword>
<evidence type="ECO:0000313" key="13">
    <source>
        <dbReference type="EMBL" id="XDJ68469.1"/>
    </source>
</evidence>
<dbReference type="GeneID" id="93067964"/>
<feature type="transmembrane region" description="Helical" evidence="1">
    <location>
        <begin position="40"/>
        <end position="63"/>
    </location>
</feature>
<dbReference type="EMBL" id="CP158262">
    <property type="protein sequence ID" value="XDJ68469.1"/>
    <property type="molecule type" value="Genomic_DNA"/>
</dbReference>
<dbReference type="EMBL" id="CP158264">
    <property type="protein sequence ID" value="XDJ75069.1"/>
    <property type="molecule type" value="Genomic_DNA"/>
</dbReference>
<dbReference type="EMBL" id="CP158256">
    <property type="protein sequence ID" value="XDJ52414.1"/>
    <property type="molecule type" value="Genomic_DNA"/>
</dbReference>
<evidence type="ECO:0000313" key="18">
    <source>
        <dbReference type="EMBL" id="XDJ82894.1"/>
    </source>
</evidence>
<dbReference type="EMBL" id="CP158253">
    <property type="protein sequence ID" value="XDJ45810.1"/>
    <property type="molecule type" value="Genomic_DNA"/>
</dbReference>
<evidence type="ECO:0000313" key="8">
    <source>
        <dbReference type="EMBL" id="XDJ54967.1"/>
    </source>
</evidence>
<dbReference type="PIRSF" id="PIRSF005610">
    <property type="entry name" value="SirB"/>
    <property type="match status" value="1"/>
</dbReference>
<organism evidence="6">
    <name type="scientific">Castellaniella ginsengisoli</name>
    <dbReference type="NCBI Taxonomy" id="546114"/>
    <lineage>
        <taxon>Bacteria</taxon>
        <taxon>Pseudomonadati</taxon>
        <taxon>Pseudomonadota</taxon>
        <taxon>Betaproteobacteria</taxon>
        <taxon>Burkholderiales</taxon>
        <taxon>Alcaligenaceae</taxon>
        <taxon>Castellaniella</taxon>
    </lineage>
</organism>
<dbReference type="EMBL" id="CP158258">
    <property type="protein sequence ID" value="XDJ57690.1"/>
    <property type="molecule type" value="Genomic_DNA"/>
</dbReference>
<evidence type="ECO:0000313" key="10">
    <source>
        <dbReference type="EMBL" id="XDJ61595.1"/>
    </source>
</evidence>
<reference evidence="2" key="1">
    <citation type="journal article" date="2014" name="Int. J. Syst. Evol. Microbiol.">
        <title>Complete genome of a new Firmicutes species belonging to the dominant human colonic microbiota ('Ruminococcus bicirculans') reveals two chromosomes and a selective capacity to utilize plant glucans.</title>
        <authorList>
            <consortium name="NISC Comparative Sequencing Program"/>
            <person name="Wegmann U."/>
            <person name="Louis P."/>
            <person name="Goesmann A."/>
            <person name="Henrissat B."/>
            <person name="Duncan S.H."/>
            <person name="Flint H.J."/>
        </authorList>
    </citation>
    <scope>NUCLEOTIDE SEQUENCE</scope>
    <source>
        <strain evidence="2">JCM 15515</strain>
    </source>
</reference>
<evidence type="ECO:0000313" key="15">
    <source>
        <dbReference type="EMBL" id="XDJ75069.1"/>
    </source>
</evidence>
<feature type="transmembrane region" description="Helical" evidence="1">
    <location>
        <begin position="12"/>
        <end position="28"/>
    </location>
</feature>
<evidence type="ECO:0000313" key="2">
    <source>
        <dbReference type="EMBL" id="GAA0782150.1"/>
    </source>
</evidence>
<dbReference type="PANTHER" id="PTHR39594">
    <property type="entry name" value="PROTEIN YCHQ"/>
    <property type="match status" value="1"/>
</dbReference>
<proteinExistence type="predicted"/>
<evidence type="ECO:0000313" key="20">
    <source>
        <dbReference type="EMBL" id="XDJ88384.1"/>
    </source>
</evidence>
<reference evidence="2" key="3">
    <citation type="submission" date="2023-12" db="EMBL/GenBank/DDBJ databases">
        <authorList>
            <person name="Sun Q."/>
            <person name="Inoue M."/>
        </authorList>
    </citation>
    <scope>NUCLEOTIDE SEQUENCE</scope>
    <source>
        <strain evidence="2">JCM 15515</strain>
    </source>
</reference>
<dbReference type="EMBL" id="CP158259">
    <property type="protein sequence ID" value="XDJ61595.1"/>
    <property type="molecule type" value="Genomic_DNA"/>
</dbReference>
<evidence type="ECO:0000313" key="21">
    <source>
        <dbReference type="EMBL" id="XDJ89758.1"/>
    </source>
</evidence>
<accession>A0AB39D849</accession>
<dbReference type="EMBL" id="CP158267">
    <property type="protein sequence ID" value="XDJ79259.1"/>
    <property type="molecule type" value="Genomic_DNA"/>
</dbReference>
<gene>
    <name evidence="9" type="ORF">ABRY90_10495</name>
    <name evidence="12" type="ORF">ABRY91_02415</name>
    <name evidence="10" type="ORF">ABRY92_02970</name>
    <name evidence="13" type="ORF">ABRY94_10240</name>
    <name evidence="22" type="ORF">ABRY95_11500</name>
    <name evidence="18" type="ORF">ABRY96_01310</name>
    <name evidence="15" type="ORF">ABRY97_02620</name>
    <name evidence="20" type="ORF">ABRY98_02100</name>
    <name evidence="3" type="ORF">ABRY99_10200</name>
    <name evidence="8" type="ORF">ABRZ00_10480</name>
    <name evidence="7" type="ORF">ABRZ01_10790</name>
    <name evidence="4" type="ORF">ABRZ02_05885</name>
    <name evidence="11" type="ORF">ABRZ03_00045</name>
    <name evidence="5" type="ORF">ABRZ04_09050</name>
    <name evidence="23" type="ORF">ABRZ05_02985</name>
    <name evidence="14" type="ORF">ABRZ06_04690</name>
    <name evidence="17" type="ORF">ABRZ07_10155</name>
    <name evidence="19" type="ORF">ABRZ08_01520</name>
    <name evidence="6" type="ORF">ABRZ09_13365</name>
    <name evidence="16" type="ORF">ABRZ10_04650</name>
    <name evidence="24" type="ORF">ABRZ11_02645</name>
    <name evidence="21" type="ORF">ABRZ12_08735</name>
    <name evidence="2" type="ORF">GCM10009108_24430</name>
</gene>
<dbReference type="EMBL" id="CP158261">
    <property type="protein sequence ID" value="XDJ66911.1"/>
    <property type="molecule type" value="Genomic_DNA"/>
</dbReference>
<dbReference type="EMBL" id="CP158263">
    <property type="protein sequence ID" value="XDJ72787.1"/>
    <property type="molecule type" value="Genomic_DNA"/>
</dbReference>
<dbReference type="PANTHER" id="PTHR39594:SF1">
    <property type="entry name" value="PROTEIN YCHQ"/>
    <property type="match status" value="1"/>
</dbReference>
<evidence type="ECO:0000313" key="7">
    <source>
        <dbReference type="EMBL" id="XDJ52414.1"/>
    </source>
</evidence>
<feature type="transmembrane region" description="Helical" evidence="1">
    <location>
        <begin position="98"/>
        <end position="116"/>
    </location>
</feature>
<evidence type="ECO:0000313" key="17">
    <source>
        <dbReference type="EMBL" id="XDJ79259.1"/>
    </source>
</evidence>
<dbReference type="KEGG" id="cgin:ABRZ00_10480"/>
<evidence type="ECO:0000313" key="12">
    <source>
        <dbReference type="EMBL" id="XDJ66911.1"/>
    </source>
</evidence>
<dbReference type="Pfam" id="PF04247">
    <property type="entry name" value="SirB"/>
    <property type="match status" value="1"/>
</dbReference>
<reference evidence="25" key="2">
    <citation type="journal article" date="2019" name="Int. J. Syst. Evol. Microbiol.">
        <title>The Global Catalogue of Microorganisms (GCM) 10K type strain sequencing project: providing services to taxonomists for standard genome sequencing and annotation.</title>
        <authorList>
            <consortium name="The Broad Institute Genomics Platform"/>
            <consortium name="The Broad Institute Genome Sequencing Center for Infectious Disease"/>
            <person name="Wu L."/>
            <person name="Ma J."/>
        </authorList>
    </citation>
    <scope>NUCLEOTIDE SEQUENCE [LARGE SCALE GENOMIC DNA]</scope>
    <source>
        <strain evidence="25">JCM 15515</strain>
    </source>
</reference>
<evidence type="ECO:0000313" key="11">
    <source>
        <dbReference type="EMBL" id="XDJ63785.1"/>
    </source>
</evidence>
<dbReference type="EMBL" id="CP158272">
    <property type="protein sequence ID" value="XDJ99341.1"/>
    <property type="molecule type" value="Genomic_DNA"/>
</dbReference>
<dbReference type="EMBL" id="CP158270">
    <property type="protein sequence ID" value="XDJ89758.1"/>
    <property type="molecule type" value="Genomic_DNA"/>
</dbReference>
<sequence length="125" mass="13769">MNYYFPIKHLHVTAVTLSIVLFLIRAYWSVTGSALLQHRLVRILPHVVDTVLLVCGVILAAMIGPEQPWILSKIVLLIAYIGVGSYAIKRGRTPRSRLIAAVIAVAIFAYIVGVALSKSPLSWFS</sequence>